<dbReference type="EC" id="2.7.7.7" evidence="1"/>
<dbReference type="InterPro" id="IPR048466">
    <property type="entry name" value="DNA_pol3_delta-like_C"/>
</dbReference>
<evidence type="ECO:0000256" key="7">
    <source>
        <dbReference type="ARBA" id="ARBA00049244"/>
    </source>
</evidence>
<keyword evidence="5" id="KW-0239">DNA-directed DNA polymerase</keyword>
<dbReference type="NCBIfam" id="TIGR01128">
    <property type="entry name" value="holA"/>
    <property type="match status" value="1"/>
</dbReference>
<comment type="caution">
    <text evidence="9">The sequence shown here is derived from an EMBL/GenBank/DDBJ whole genome shotgun (WGS) entry which is preliminary data.</text>
</comment>
<dbReference type="Proteomes" id="UP000281955">
    <property type="component" value="Unassembled WGS sequence"/>
</dbReference>
<keyword evidence="2" id="KW-0808">Transferase</keyword>
<dbReference type="InterPro" id="IPR008921">
    <property type="entry name" value="DNA_pol3_clamp-load_cplx_C"/>
</dbReference>
<dbReference type="Gene3D" id="3.40.50.300">
    <property type="entry name" value="P-loop containing nucleotide triphosphate hydrolases"/>
    <property type="match status" value="1"/>
</dbReference>
<dbReference type="PANTHER" id="PTHR34388">
    <property type="entry name" value="DNA POLYMERASE III SUBUNIT DELTA"/>
    <property type="match status" value="1"/>
</dbReference>
<dbReference type="SUPFAM" id="SSF48019">
    <property type="entry name" value="post-AAA+ oligomerization domain-like"/>
    <property type="match status" value="1"/>
</dbReference>
<dbReference type="InterPro" id="IPR005790">
    <property type="entry name" value="DNA_polIII_delta"/>
</dbReference>
<evidence type="ECO:0000256" key="6">
    <source>
        <dbReference type="ARBA" id="ARBA00034754"/>
    </source>
</evidence>
<dbReference type="EMBL" id="RBWV01000012">
    <property type="protein sequence ID" value="RKS73879.1"/>
    <property type="molecule type" value="Genomic_DNA"/>
</dbReference>
<sequence length="327" mass="33684">MTPPAAPPSAPPAVTLVLGPDELLVERAVDAVVRRARDLDPGTELHTFQASELEGGTLAAAVSPSLFEERRVVVVHGLAEAGEAAVAEVLAALRDPADDVALVLTHRGGARGKKVVDAAKAVGAAVVACDEVRKRGDKLAFVRDEFRRAGGGSRSRIAEDAAEALLESVGGDLRSLAAACSQLASDVDGPVTLAAVRRYYDGRAEVSGFTVADAAVEGRTGDALVALRWALQTGTDPVLVTAAVAGALRSIVRVGSAGRGARAADVGLPPWKLETVRRQARAWSPEALAAAIREVARADVQVKGGEAEPGFAIERAVVAVARLRDAG</sequence>
<dbReference type="GO" id="GO:0009360">
    <property type="term" value="C:DNA polymerase III complex"/>
    <property type="evidence" value="ECO:0007669"/>
    <property type="project" value="TreeGrafter"/>
</dbReference>
<comment type="similarity">
    <text evidence="6">Belongs to the DNA polymerase HolA subunit family.</text>
</comment>
<dbReference type="Gene3D" id="1.20.272.10">
    <property type="match status" value="1"/>
</dbReference>
<evidence type="ECO:0000256" key="5">
    <source>
        <dbReference type="ARBA" id="ARBA00022932"/>
    </source>
</evidence>
<dbReference type="InterPro" id="IPR027417">
    <property type="entry name" value="P-loop_NTPase"/>
</dbReference>
<dbReference type="OrthoDB" id="8478864at2"/>
<evidence type="ECO:0000313" key="9">
    <source>
        <dbReference type="EMBL" id="RKS73879.1"/>
    </source>
</evidence>
<dbReference type="GO" id="GO:0006261">
    <property type="term" value="P:DNA-templated DNA replication"/>
    <property type="evidence" value="ECO:0007669"/>
    <property type="project" value="TreeGrafter"/>
</dbReference>
<proteinExistence type="inferred from homology"/>
<dbReference type="SUPFAM" id="SSF52540">
    <property type="entry name" value="P-loop containing nucleoside triphosphate hydrolases"/>
    <property type="match status" value="1"/>
</dbReference>
<accession>A0A420XNV3</accession>
<keyword evidence="4" id="KW-0235">DNA replication</keyword>
<dbReference type="GO" id="GO:0003887">
    <property type="term" value="F:DNA-directed DNA polymerase activity"/>
    <property type="evidence" value="ECO:0007669"/>
    <property type="project" value="UniProtKB-KW"/>
</dbReference>
<comment type="catalytic activity">
    <reaction evidence="7">
        <text>DNA(n) + a 2'-deoxyribonucleoside 5'-triphosphate = DNA(n+1) + diphosphate</text>
        <dbReference type="Rhea" id="RHEA:22508"/>
        <dbReference type="Rhea" id="RHEA-COMP:17339"/>
        <dbReference type="Rhea" id="RHEA-COMP:17340"/>
        <dbReference type="ChEBI" id="CHEBI:33019"/>
        <dbReference type="ChEBI" id="CHEBI:61560"/>
        <dbReference type="ChEBI" id="CHEBI:173112"/>
        <dbReference type="EC" id="2.7.7.7"/>
    </reaction>
</comment>
<keyword evidence="3" id="KW-0548">Nucleotidyltransferase</keyword>
<organism evidence="9 10">
    <name type="scientific">Motilibacter peucedani</name>
    <dbReference type="NCBI Taxonomy" id="598650"/>
    <lineage>
        <taxon>Bacteria</taxon>
        <taxon>Bacillati</taxon>
        <taxon>Actinomycetota</taxon>
        <taxon>Actinomycetes</taxon>
        <taxon>Motilibacterales</taxon>
        <taxon>Motilibacteraceae</taxon>
        <taxon>Motilibacter</taxon>
    </lineage>
</organism>
<evidence type="ECO:0000313" key="10">
    <source>
        <dbReference type="Proteomes" id="UP000281955"/>
    </source>
</evidence>
<name>A0A420XNV3_9ACTN</name>
<reference evidence="9 10" key="1">
    <citation type="submission" date="2018-10" db="EMBL/GenBank/DDBJ databases">
        <title>Genomic Encyclopedia of Archaeal and Bacterial Type Strains, Phase II (KMG-II): from individual species to whole genera.</title>
        <authorList>
            <person name="Goeker M."/>
        </authorList>
    </citation>
    <scope>NUCLEOTIDE SEQUENCE [LARGE SCALE GENOMIC DNA]</scope>
    <source>
        <strain evidence="9 10">RP-AC37</strain>
    </source>
</reference>
<feature type="domain" description="DNA polymerase III delta subunit-like C-terminal" evidence="8">
    <location>
        <begin position="208"/>
        <end position="318"/>
    </location>
</feature>
<keyword evidence="10" id="KW-1185">Reference proteome</keyword>
<dbReference type="AlphaFoldDB" id="A0A420XNV3"/>
<evidence type="ECO:0000256" key="1">
    <source>
        <dbReference type="ARBA" id="ARBA00012417"/>
    </source>
</evidence>
<gene>
    <name evidence="9" type="ORF">CLV35_2373</name>
</gene>
<evidence type="ECO:0000256" key="2">
    <source>
        <dbReference type="ARBA" id="ARBA00022679"/>
    </source>
</evidence>
<dbReference type="RefSeq" id="WP_121193680.1">
    <property type="nucleotide sequence ID" value="NZ_RBWV01000012.1"/>
</dbReference>
<dbReference type="PANTHER" id="PTHR34388:SF1">
    <property type="entry name" value="DNA POLYMERASE III SUBUNIT DELTA"/>
    <property type="match status" value="1"/>
</dbReference>
<dbReference type="InParanoid" id="A0A420XNV3"/>
<dbReference type="GO" id="GO:0003677">
    <property type="term" value="F:DNA binding"/>
    <property type="evidence" value="ECO:0007669"/>
    <property type="project" value="InterPro"/>
</dbReference>
<dbReference type="Pfam" id="PF21694">
    <property type="entry name" value="DNA_pol3_delta_C"/>
    <property type="match status" value="1"/>
</dbReference>
<protein>
    <recommendedName>
        <fullName evidence="1">DNA-directed DNA polymerase</fullName>
        <ecNumber evidence="1">2.7.7.7</ecNumber>
    </recommendedName>
</protein>
<evidence type="ECO:0000256" key="3">
    <source>
        <dbReference type="ARBA" id="ARBA00022695"/>
    </source>
</evidence>
<evidence type="ECO:0000259" key="8">
    <source>
        <dbReference type="Pfam" id="PF21694"/>
    </source>
</evidence>
<evidence type="ECO:0000256" key="4">
    <source>
        <dbReference type="ARBA" id="ARBA00022705"/>
    </source>
</evidence>